<dbReference type="GO" id="GO:0003677">
    <property type="term" value="F:DNA binding"/>
    <property type="evidence" value="ECO:0007669"/>
    <property type="project" value="UniProtKB-KW"/>
</dbReference>
<organism evidence="5 6">
    <name type="scientific">Candidatus Desulfacyla euxinica</name>
    <dbReference type="NCBI Taxonomy" id="2841693"/>
    <lineage>
        <taxon>Bacteria</taxon>
        <taxon>Deltaproteobacteria</taxon>
        <taxon>Candidatus Desulfacyla</taxon>
    </lineage>
</organism>
<dbReference type="CDD" id="cd00090">
    <property type="entry name" value="HTH_ARSR"/>
    <property type="match status" value="1"/>
</dbReference>
<dbReference type="InterPro" id="IPR011991">
    <property type="entry name" value="ArsR-like_HTH"/>
</dbReference>
<dbReference type="PANTHER" id="PTHR33154">
    <property type="entry name" value="TRANSCRIPTIONAL REGULATOR, ARSR FAMILY"/>
    <property type="match status" value="1"/>
</dbReference>
<feature type="domain" description="HTH arsR-type" evidence="4">
    <location>
        <begin position="4"/>
        <end position="107"/>
    </location>
</feature>
<dbReference type="InterPro" id="IPR051081">
    <property type="entry name" value="HTH_MetalResp_TranReg"/>
</dbReference>
<accession>A0A8J6T7I2</accession>
<comment type="caution">
    <text evidence="5">The sequence shown here is derived from an EMBL/GenBank/DDBJ whole genome shotgun (WGS) entry which is preliminary data.</text>
</comment>
<name>A0A8J6T7I2_9DELT</name>
<evidence type="ECO:0000256" key="3">
    <source>
        <dbReference type="ARBA" id="ARBA00023163"/>
    </source>
</evidence>
<dbReference type="GO" id="GO:0003700">
    <property type="term" value="F:DNA-binding transcription factor activity"/>
    <property type="evidence" value="ECO:0007669"/>
    <property type="project" value="InterPro"/>
</dbReference>
<keyword evidence="2" id="KW-0238">DNA-binding</keyword>
<evidence type="ECO:0000313" key="5">
    <source>
        <dbReference type="EMBL" id="MBC8177234.1"/>
    </source>
</evidence>
<sequence length="107" mass="11882">MSNYQDKDIQKFAEIFKALSNPNRLKIFLRLISCCQPGALTTIKESVEPEACACVGDLGQDLGIVPSTISHHIKELRQAGLIRMERNGQKIECSMDPETLAALQGFF</sequence>
<keyword evidence="3" id="KW-0804">Transcription</keyword>
<dbReference type="Pfam" id="PF12840">
    <property type="entry name" value="HTH_20"/>
    <property type="match status" value="1"/>
</dbReference>
<dbReference type="AlphaFoldDB" id="A0A8J6T7I2"/>
<dbReference type="PANTHER" id="PTHR33154:SF33">
    <property type="entry name" value="TRANSCRIPTIONAL REPRESSOR SDPR"/>
    <property type="match status" value="1"/>
</dbReference>
<dbReference type="InterPro" id="IPR036388">
    <property type="entry name" value="WH-like_DNA-bd_sf"/>
</dbReference>
<protein>
    <submittedName>
        <fullName evidence="5">Helix-turn-helix transcriptional regulator</fullName>
    </submittedName>
</protein>
<dbReference type="SMART" id="SM00418">
    <property type="entry name" value="HTH_ARSR"/>
    <property type="match status" value="1"/>
</dbReference>
<dbReference type="InterPro" id="IPR001845">
    <property type="entry name" value="HTH_ArsR_DNA-bd_dom"/>
</dbReference>
<dbReference type="PROSITE" id="PS50987">
    <property type="entry name" value="HTH_ARSR_2"/>
    <property type="match status" value="1"/>
</dbReference>
<evidence type="ECO:0000256" key="1">
    <source>
        <dbReference type="ARBA" id="ARBA00023015"/>
    </source>
</evidence>
<evidence type="ECO:0000313" key="6">
    <source>
        <dbReference type="Proteomes" id="UP000650524"/>
    </source>
</evidence>
<dbReference type="Proteomes" id="UP000650524">
    <property type="component" value="Unassembled WGS sequence"/>
</dbReference>
<dbReference type="SUPFAM" id="SSF46785">
    <property type="entry name" value="Winged helix' DNA-binding domain"/>
    <property type="match status" value="1"/>
</dbReference>
<evidence type="ECO:0000259" key="4">
    <source>
        <dbReference type="PROSITE" id="PS50987"/>
    </source>
</evidence>
<dbReference type="InterPro" id="IPR036390">
    <property type="entry name" value="WH_DNA-bd_sf"/>
</dbReference>
<gene>
    <name evidence="5" type="ORF">H8E19_07490</name>
</gene>
<proteinExistence type="predicted"/>
<reference evidence="5 6" key="1">
    <citation type="submission" date="2020-08" db="EMBL/GenBank/DDBJ databases">
        <title>Bridging the membrane lipid divide: bacteria of the FCB group superphylum have the potential to synthesize archaeal ether lipids.</title>
        <authorList>
            <person name="Villanueva L."/>
            <person name="Von Meijenfeldt F.A.B."/>
            <person name="Westbye A.B."/>
            <person name="Yadav S."/>
            <person name="Hopmans E.C."/>
            <person name="Dutilh B.E."/>
            <person name="Sinninghe Damste J.S."/>
        </authorList>
    </citation>
    <scope>NUCLEOTIDE SEQUENCE [LARGE SCALE GENOMIC DNA]</scope>
    <source>
        <strain evidence="5">NIOZ-UU27</strain>
    </source>
</reference>
<dbReference type="Gene3D" id="1.10.10.10">
    <property type="entry name" value="Winged helix-like DNA-binding domain superfamily/Winged helix DNA-binding domain"/>
    <property type="match status" value="1"/>
</dbReference>
<evidence type="ECO:0000256" key="2">
    <source>
        <dbReference type="ARBA" id="ARBA00023125"/>
    </source>
</evidence>
<keyword evidence="1" id="KW-0805">Transcription regulation</keyword>
<dbReference type="EMBL" id="JACNJD010000198">
    <property type="protein sequence ID" value="MBC8177234.1"/>
    <property type="molecule type" value="Genomic_DNA"/>
</dbReference>